<dbReference type="InterPro" id="IPR043128">
    <property type="entry name" value="Rev_trsase/Diguanyl_cyclase"/>
</dbReference>
<sequence>MFALVDVNNMYVSCERVFRPSLNARPVVVLSNNDGACIARSNEAKELGVRMAQPWFEVRHLERTAGLIALSANFELYGDMSARMMALAAEFAPRQEIYSIDECFLDFDGVPGDLAAIGRALRSKVLQWTGLPTSVGFAPTKTLAKLANHVAKTAERKPGSYPRALAQVCNFGELTAPQLEAVMRATEVGAVWGIGRKTTARLNEGGITTVLDLLRADASALRRQFSVVIEKTVRELRGTACMSVDDAPDANQQIMCSRSFGAPVTDLPTLIEVASQFTTQVARKLRDQRSVAGAVQVFIATSPYRQNDRQHAPSATLPLPRPSADTRVLIAAAVRALRSIHRPGFNYVKAGVMLVDLQPEGQPDATPDLFGFDPPTDAPQRSAEKLMTALDALNQRFGRDAVTVASAARHGGPSAHASRQERRSPRYTTRLDEIATARA</sequence>
<dbReference type="Pfam" id="PF11799">
    <property type="entry name" value="IMS_C"/>
    <property type="match status" value="1"/>
</dbReference>
<evidence type="ECO:0000256" key="4">
    <source>
        <dbReference type="ARBA" id="ARBA00023204"/>
    </source>
</evidence>
<dbReference type="Gene3D" id="1.10.150.20">
    <property type="entry name" value="5' to 3' exonuclease, C-terminal subdomain"/>
    <property type="match status" value="1"/>
</dbReference>
<feature type="compositionally biased region" description="Basic and acidic residues" evidence="6">
    <location>
        <begin position="418"/>
        <end position="439"/>
    </location>
</feature>
<name>A0ABX2ECD2_9BURK</name>
<dbReference type="Gene3D" id="3.30.70.270">
    <property type="match status" value="1"/>
</dbReference>
<dbReference type="SUPFAM" id="SSF56672">
    <property type="entry name" value="DNA/RNA polymerases"/>
    <property type="match status" value="1"/>
</dbReference>
<proteinExistence type="inferred from homology"/>
<keyword evidence="9" id="KW-1185">Reference proteome</keyword>
<evidence type="ECO:0000259" key="7">
    <source>
        <dbReference type="PROSITE" id="PS50173"/>
    </source>
</evidence>
<dbReference type="Proteomes" id="UP000737171">
    <property type="component" value="Unassembled WGS sequence"/>
</dbReference>
<evidence type="ECO:0000256" key="6">
    <source>
        <dbReference type="SAM" id="MobiDB-lite"/>
    </source>
</evidence>
<dbReference type="Pfam" id="PF13438">
    <property type="entry name" value="DUF4113"/>
    <property type="match status" value="1"/>
</dbReference>
<dbReference type="PANTHER" id="PTHR11076">
    <property type="entry name" value="DNA REPAIR POLYMERASE UMUC / TRANSFERASE FAMILY MEMBER"/>
    <property type="match status" value="1"/>
</dbReference>
<keyword evidence="3" id="KW-0741">SOS mutagenesis</keyword>
<reference evidence="8 9" key="1">
    <citation type="submission" date="2020-05" db="EMBL/GenBank/DDBJ databases">
        <title>Aquincola sp. isolate from soil.</title>
        <authorList>
            <person name="Han J."/>
            <person name="Kim D.-U."/>
        </authorList>
    </citation>
    <scope>NUCLEOTIDE SEQUENCE [LARGE SCALE GENOMIC DNA]</scope>
    <source>
        <strain evidence="8 9">S2</strain>
    </source>
</reference>
<dbReference type="CDD" id="cd01700">
    <property type="entry name" value="PolY_Pol_V_umuC"/>
    <property type="match status" value="1"/>
</dbReference>
<evidence type="ECO:0000256" key="3">
    <source>
        <dbReference type="ARBA" id="ARBA00023199"/>
    </source>
</evidence>
<comment type="similarity">
    <text evidence="1">Belongs to the DNA polymerase type-Y family.</text>
</comment>
<protein>
    <submittedName>
        <fullName evidence="8">Y-family DNA polymerase</fullName>
    </submittedName>
</protein>
<evidence type="ECO:0000256" key="5">
    <source>
        <dbReference type="ARBA" id="ARBA00023236"/>
    </source>
</evidence>
<evidence type="ECO:0000313" key="9">
    <source>
        <dbReference type="Proteomes" id="UP000737171"/>
    </source>
</evidence>
<feature type="region of interest" description="Disordered" evidence="6">
    <location>
        <begin position="404"/>
        <end position="439"/>
    </location>
</feature>
<dbReference type="RefSeq" id="WP_173119545.1">
    <property type="nucleotide sequence ID" value="NZ_JABRWJ010000001.1"/>
</dbReference>
<dbReference type="EMBL" id="JABRWJ010000001">
    <property type="protein sequence ID" value="NRF65470.1"/>
    <property type="molecule type" value="Genomic_DNA"/>
</dbReference>
<feature type="domain" description="UmuC" evidence="7">
    <location>
        <begin position="2"/>
        <end position="195"/>
    </location>
</feature>
<dbReference type="PANTHER" id="PTHR11076:SF34">
    <property type="entry name" value="PROTEIN UMUC"/>
    <property type="match status" value="1"/>
</dbReference>
<gene>
    <name evidence="8" type="ORF">HLB44_00585</name>
</gene>
<accession>A0ABX2ECD2</accession>
<dbReference type="Pfam" id="PF00817">
    <property type="entry name" value="IMS"/>
    <property type="match status" value="1"/>
</dbReference>
<keyword evidence="5" id="KW-0742">SOS response</keyword>
<organism evidence="8 9">
    <name type="scientific">Pseudaquabacterium terrae</name>
    <dbReference type="NCBI Taxonomy" id="2732868"/>
    <lineage>
        <taxon>Bacteria</taxon>
        <taxon>Pseudomonadati</taxon>
        <taxon>Pseudomonadota</taxon>
        <taxon>Betaproteobacteria</taxon>
        <taxon>Burkholderiales</taxon>
        <taxon>Sphaerotilaceae</taxon>
        <taxon>Pseudaquabacterium</taxon>
    </lineage>
</organism>
<dbReference type="Gene3D" id="3.40.1170.60">
    <property type="match status" value="1"/>
</dbReference>
<dbReference type="PROSITE" id="PS50173">
    <property type="entry name" value="UMUC"/>
    <property type="match status" value="1"/>
</dbReference>
<evidence type="ECO:0000256" key="1">
    <source>
        <dbReference type="ARBA" id="ARBA00010945"/>
    </source>
</evidence>
<dbReference type="InterPro" id="IPR025188">
    <property type="entry name" value="DUF4113"/>
</dbReference>
<dbReference type="InterPro" id="IPR050116">
    <property type="entry name" value="DNA_polymerase-Y"/>
</dbReference>
<dbReference type="InterPro" id="IPR001126">
    <property type="entry name" value="UmuC"/>
</dbReference>
<keyword evidence="2" id="KW-0227">DNA damage</keyword>
<keyword evidence="4" id="KW-0234">DNA repair</keyword>
<evidence type="ECO:0000256" key="2">
    <source>
        <dbReference type="ARBA" id="ARBA00022763"/>
    </source>
</evidence>
<evidence type="ECO:0000313" key="8">
    <source>
        <dbReference type="EMBL" id="NRF65470.1"/>
    </source>
</evidence>
<comment type="caution">
    <text evidence="8">The sequence shown here is derived from an EMBL/GenBank/DDBJ whole genome shotgun (WGS) entry which is preliminary data.</text>
</comment>
<dbReference type="InterPro" id="IPR043502">
    <property type="entry name" value="DNA/RNA_pol_sf"/>
</dbReference>
<dbReference type="InterPro" id="IPR017961">
    <property type="entry name" value="DNA_pol_Y-fam_little_finger"/>
</dbReference>